<accession>A0ABU7AB98</accession>
<sequence length="116" mass="13230">MPKYEKLQRYKHFCNALYLMHNSPMILLLFTAADTETISIYLPSMTTTNPHPTLPSCFQTVMYLSLWLTPTYHSHLSHTHNLSTLGCTQECERNDTIQQKQKGIWGGSGWPGLLSA</sequence>
<evidence type="ECO:0000313" key="2">
    <source>
        <dbReference type="Proteomes" id="UP001345963"/>
    </source>
</evidence>
<proteinExistence type="predicted"/>
<dbReference type="Proteomes" id="UP001345963">
    <property type="component" value="Unassembled WGS sequence"/>
</dbReference>
<organism evidence="1 2">
    <name type="scientific">Ataeniobius toweri</name>
    <dbReference type="NCBI Taxonomy" id="208326"/>
    <lineage>
        <taxon>Eukaryota</taxon>
        <taxon>Metazoa</taxon>
        <taxon>Chordata</taxon>
        <taxon>Craniata</taxon>
        <taxon>Vertebrata</taxon>
        <taxon>Euteleostomi</taxon>
        <taxon>Actinopterygii</taxon>
        <taxon>Neopterygii</taxon>
        <taxon>Teleostei</taxon>
        <taxon>Neoteleostei</taxon>
        <taxon>Acanthomorphata</taxon>
        <taxon>Ovalentaria</taxon>
        <taxon>Atherinomorphae</taxon>
        <taxon>Cyprinodontiformes</taxon>
        <taxon>Goodeidae</taxon>
        <taxon>Ataeniobius</taxon>
    </lineage>
</organism>
<name>A0ABU7AB98_9TELE</name>
<keyword evidence="2" id="KW-1185">Reference proteome</keyword>
<protein>
    <submittedName>
        <fullName evidence="1">Uncharacterized protein</fullName>
    </submittedName>
</protein>
<evidence type="ECO:0000313" key="1">
    <source>
        <dbReference type="EMBL" id="MED6235417.1"/>
    </source>
</evidence>
<comment type="caution">
    <text evidence="1">The sequence shown here is derived from an EMBL/GenBank/DDBJ whole genome shotgun (WGS) entry which is preliminary data.</text>
</comment>
<gene>
    <name evidence="1" type="ORF">ATANTOWER_025641</name>
</gene>
<reference evidence="1 2" key="1">
    <citation type="submission" date="2021-07" db="EMBL/GenBank/DDBJ databases">
        <authorList>
            <person name="Palmer J.M."/>
        </authorList>
    </citation>
    <scope>NUCLEOTIDE SEQUENCE [LARGE SCALE GENOMIC DNA]</scope>
    <source>
        <strain evidence="1 2">AT_MEX2019</strain>
        <tissue evidence="1">Muscle</tissue>
    </source>
</reference>
<dbReference type="EMBL" id="JAHUTI010010432">
    <property type="protein sequence ID" value="MED6235417.1"/>
    <property type="molecule type" value="Genomic_DNA"/>
</dbReference>